<feature type="transmembrane region" description="Helical" evidence="1">
    <location>
        <begin position="7"/>
        <end position="27"/>
    </location>
</feature>
<dbReference type="Proteomes" id="UP001296969">
    <property type="component" value="Unassembled WGS sequence"/>
</dbReference>
<keyword evidence="1" id="KW-1133">Transmembrane helix</keyword>
<evidence type="ECO:0000313" key="4">
    <source>
        <dbReference type="Proteomes" id="UP000807542"/>
    </source>
</evidence>
<evidence type="ECO:0000313" key="3">
    <source>
        <dbReference type="EMBL" id="MBK5175650.1"/>
    </source>
</evidence>
<dbReference type="RefSeq" id="WP_140918124.1">
    <property type="nucleotide sequence ID" value="NZ_JABMLK010000002.1"/>
</dbReference>
<evidence type="ECO:0000313" key="2">
    <source>
        <dbReference type="EMBL" id="MBK5072341.1"/>
    </source>
</evidence>
<dbReference type="OrthoDB" id="6505298at2"/>
<sequence length="127" mass="14009">MKGFLRILRYLVLVIAVVAIFFTWQWYSLKKEAEAAFNHNPVIEQYLGKVSVEKMGLSVFAAQCPSGCEHYLMKLRGEKGNAMAVSDLSKGSEELSYAILCLSSGENIALTKDAELIVANGRESACQ</sequence>
<keyword evidence="5" id="KW-1185">Reference proteome</keyword>
<reference evidence="3 5" key="1">
    <citation type="submission" date="2020-11" db="EMBL/GenBank/DDBJ databases">
        <title>Insectihabitans protaetiae gen. nov. sp. nov. and Insectihabitans allomyrinae sp. nov., isolated from larvae of Protaetia brevitarsis seulensis and Allomyrina dichotoma, respectively.</title>
        <authorList>
            <person name="Lee S.D."/>
            <person name="Byeon Y.-S."/>
            <person name="Kim S.-M."/>
            <person name="Yang H.L."/>
            <person name="Kim I.S."/>
        </authorList>
    </citation>
    <scope>NUCLEOTIDE SEQUENCE</scope>
    <source>
        <strain evidence="3">CWB-B4</strain>
        <strain evidence="2 5">CWB-B43</strain>
    </source>
</reference>
<accession>A0A9D7AGN3</accession>
<gene>
    <name evidence="3" type="ORF">I2492_04835</name>
    <name evidence="2" type="ORF">I2493_04835</name>
</gene>
<evidence type="ECO:0000256" key="1">
    <source>
        <dbReference type="SAM" id="Phobius"/>
    </source>
</evidence>
<proteinExistence type="predicted"/>
<protein>
    <submittedName>
        <fullName evidence="3">Uncharacterized protein</fullName>
    </submittedName>
</protein>
<dbReference type="AlphaFoldDB" id="A0A9D7AGN3"/>
<dbReference type="EMBL" id="JADRCP010000001">
    <property type="protein sequence ID" value="MBK5175650.1"/>
    <property type="molecule type" value="Genomic_DNA"/>
</dbReference>
<name>A0A9D7AGN3_9GAMM</name>
<evidence type="ECO:0000313" key="5">
    <source>
        <dbReference type="Proteomes" id="UP001296969"/>
    </source>
</evidence>
<dbReference type="EMBL" id="JADRCQ010000001">
    <property type="protein sequence ID" value="MBK5072341.1"/>
    <property type="molecule type" value="Genomic_DNA"/>
</dbReference>
<keyword evidence="1" id="KW-0472">Membrane</keyword>
<comment type="caution">
    <text evidence="3">The sequence shown here is derived from an EMBL/GenBank/DDBJ whole genome shotgun (WGS) entry which is preliminary data.</text>
</comment>
<dbReference type="Proteomes" id="UP000807542">
    <property type="component" value="Unassembled WGS sequence"/>
</dbReference>
<keyword evidence="1" id="KW-0812">Transmembrane</keyword>
<organism evidence="3 4">
    <name type="scientific">Limnobaculum xujianqingii</name>
    <dbReference type="NCBI Taxonomy" id="2738837"/>
    <lineage>
        <taxon>Bacteria</taxon>
        <taxon>Pseudomonadati</taxon>
        <taxon>Pseudomonadota</taxon>
        <taxon>Gammaproteobacteria</taxon>
        <taxon>Enterobacterales</taxon>
        <taxon>Budviciaceae</taxon>
        <taxon>Limnobaculum</taxon>
    </lineage>
</organism>